<feature type="domain" description="PAC" evidence="2">
    <location>
        <begin position="98"/>
        <end position="150"/>
    </location>
</feature>
<dbReference type="SUPFAM" id="SSF55785">
    <property type="entry name" value="PYP-like sensor domain (PAS domain)"/>
    <property type="match status" value="1"/>
</dbReference>
<dbReference type="InterPro" id="IPR035965">
    <property type="entry name" value="PAS-like_dom_sf"/>
</dbReference>
<dbReference type="InterPro" id="IPR000014">
    <property type="entry name" value="PAS"/>
</dbReference>
<organism evidence="3 4">
    <name type="scientific">Microbacterium esteraromaticum</name>
    <dbReference type="NCBI Taxonomy" id="57043"/>
    <lineage>
        <taxon>Bacteria</taxon>
        <taxon>Bacillati</taxon>
        <taxon>Actinomycetota</taxon>
        <taxon>Actinomycetes</taxon>
        <taxon>Micrococcales</taxon>
        <taxon>Microbacteriaceae</taxon>
        <taxon>Microbacterium</taxon>
    </lineage>
</organism>
<evidence type="ECO:0000313" key="3">
    <source>
        <dbReference type="EMBL" id="SJN37486.1"/>
    </source>
</evidence>
<evidence type="ECO:0000313" key="4">
    <source>
        <dbReference type="Proteomes" id="UP000196320"/>
    </source>
</evidence>
<sequence>MTEHAGPRSLPDLASIGGGAAPLAEMYRALVEEIPAILYINGPEEHSPTLFVSPQTTDILGLPPEGWYDNTWSRHVHPEDRDAVQENYVRALRHGATDADEYRFVRPDGEIVWLHDTIRVIRDEHGDPALVQGIMFDITARKRNEELLARQAQSMERIAAIGQRFTELLLAGGDLQAILDALATIAGAPVAFDDAARQLVGFATAGLDSNALLTTWETHSRRVHAESAAAGCAWAPVRLRDEEWGRLHLLAEEDADEIDLLALDRAAAAIGVWLLSNRDRTALADRARGEFIADLRQGRRWSAQDAVARSRTLGGDLASPVLLGIAVELVADRAAAQGARDPGSERALTAVQDQLRRLAAEAGTTCMAAVVGSVCLAIVGLSSDARARSDAGRLAARLRSSVQEELQRSISVGVSRPGSAEALRRALTEAVDAAAHGARTLRAGGVYHSADLGLRHLLARLGDGPELGRFVEDELGPLLEHDATGKVPLLPTLRAYLDSGGQKATAARMLHLERRSLYYRLERIEALLEADLDDPSTRLRAQVALQSLDVLRQRNAAYTL</sequence>
<dbReference type="PROSITE" id="PS50113">
    <property type="entry name" value="PAC"/>
    <property type="match status" value="1"/>
</dbReference>
<dbReference type="InterPro" id="IPR013655">
    <property type="entry name" value="PAS_fold_3"/>
</dbReference>
<dbReference type="SMART" id="SM00091">
    <property type="entry name" value="PAS"/>
    <property type="match status" value="1"/>
</dbReference>
<dbReference type="PANTHER" id="PTHR33744:SF1">
    <property type="entry name" value="DNA-BINDING TRANSCRIPTIONAL ACTIVATOR ADER"/>
    <property type="match status" value="1"/>
</dbReference>
<dbReference type="InterPro" id="IPR051448">
    <property type="entry name" value="CdaR-like_regulators"/>
</dbReference>
<dbReference type="AlphaFoldDB" id="A0A1R4JZM8"/>
<accession>A0A1R4JZM8</accession>
<evidence type="ECO:0000259" key="2">
    <source>
        <dbReference type="PROSITE" id="PS50113"/>
    </source>
</evidence>
<feature type="domain" description="PAS" evidence="1">
    <location>
        <begin position="23"/>
        <end position="95"/>
    </location>
</feature>
<keyword evidence="4" id="KW-1185">Reference proteome</keyword>
<dbReference type="RefSeq" id="WP_179206752.1">
    <property type="nucleotide sequence ID" value="NZ_FUKO01000022.1"/>
</dbReference>
<protein>
    <submittedName>
        <fullName evidence="3">Two-component hybrid sensor and regulator</fullName>
    </submittedName>
</protein>
<dbReference type="Gene3D" id="3.30.450.20">
    <property type="entry name" value="PAS domain"/>
    <property type="match status" value="1"/>
</dbReference>
<dbReference type="InterPro" id="IPR042070">
    <property type="entry name" value="PucR_C-HTH_sf"/>
</dbReference>
<dbReference type="Proteomes" id="UP000196320">
    <property type="component" value="Unassembled WGS sequence"/>
</dbReference>
<name>A0A1R4JZM8_9MICO</name>
<evidence type="ECO:0000259" key="1">
    <source>
        <dbReference type="PROSITE" id="PS50112"/>
    </source>
</evidence>
<dbReference type="InterPro" id="IPR001610">
    <property type="entry name" value="PAC"/>
</dbReference>
<dbReference type="InterPro" id="IPR000700">
    <property type="entry name" value="PAS-assoc_C"/>
</dbReference>
<proteinExistence type="predicted"/>
<dbReference type="Pfam" id="PF13556">
    <property type="entry name" value="HTH_30"/>
    <property type="match status" value="1"/>
</dbReference>
<dbReference type="PROSITE" id="PS50112">
    <property type="entry name" value="PAS"/>
    <property type="match status" value="1"/>
</dbReference>
<dbReference type="Gene3D" id="1.10.10.2840">
    <property type="entry name" value="PucR C-terminal helix-turn-helix domain"/>
    <property type="match status" value="1"/>
</dbReference>
<dbReference type="SMART" id="SM00086">
    <property type="entry name" value="PAC"/>
    <property type="match status" value="1"/>
</dbReference>
<dbReference type="CDD" id="cd00130">
    <property type="entry name" value="PAS"/>
    <property type="match status" value="1"/>
</dbReference>
<gene>
    <name evidence="3" type="ORF">FM104_09650</name>
</gene>
<dbReference type="Pfam" id="PF08447">
    <property type="entry name" value="PAS_3"/>
    <property type="match status" value="1"/>
</dbReference>
<dbReference type="PANTHER" id="PTHR33744">
    <property type="entry name" value="CARBOHYDRATE DIACID REGULATOR"/>
    <property type="match status" value="1"/>
</dbReference>
<dbReference type="EMBL" id="FUKO01000022">
    <property type="protein sequence ID" value="SJN37486.1"/>
    <property type="molecule type" value="Genomic_DNA"/>
</dbReference>
<dbReference type="InterPro" id="IPR025736">
    <property type="entry name" value="PucR_C-HTH_dom"/>
</dbReference>
<dbReference type="NCBIfam" id="TIGR00229">
    <property type="entry name" value="sensory_box"/>
    <property type="match status" value="1"/>
</dbReference>
<reference evidence="3 4" key="1">
    <citation type="submission" date="2017-02" db="EMBL/GenBank/DDBJ databases">
        <authorList>
            <person name="Peterson S.W."/>
        </authorList>
    </citation>
    <scope>NUCLEOTIDE SEQUENCE [LARGE SCALE GENOMIC DNA]</scope>
    <source>
        <strain evidence="3 4">B Mb 05.01</strain>
    </source>
</reference>